<dbReference type="SUPFAM" id="SSF56300">
    <property type="entry name" value="Metallo-dependent phosphatases"/>
    <property type="match status" value="1"/>
</dbReference>
<dbReference type="InterPro" id="IPR029052">
    <property type="entry name" value="Metallo-depent_PP-like"/>
</dbReference>
<organism evidence="2 3">
    <name type="scientific">Nonomuraea recticatena</name>
    <dbReference type="NCBI Taxonomy" id="46178"/>
    <lineage>
        <taxon>Bacteria</taxon>
        <taxon>Bacillati</taxon>
        <taxon>Actinomycetota</taxon>
        <taxon>Actinomycetes</taxon>
        <taxon>Streptosporangiales</taxon>
        <taxon>Streptosporangiaceae</taxon>
        <taxon>Nonomuraea</taxon>
    </lineage>
</organism>
<dbReference type="Gene3D" id="3.60.21.10">
    <property type="match status" value="1"/>
</dbReference>
<evidence type="ECO:0000313" key="2">
    <source>
        <dbReference type="EMBL" id="GAA2687796.1"/>
    </source>
</evidence>
<dbReference type="Pfam" id="PF00149">
    <property type="entry name" value="Metallophos"/>
    <property type="match status" value="1"/>
</dbReference>
<keyword evidence="3" id="KW-1185">Reference proteome</keyword>
<dbReference type="InterPro" id="IPR004843">
    <property type="entry name" value="Calcineurin-like_PHP"/>
</dbReference>
<dbReference type="Proteomes" id="UP001501666">
    <property type="component" value="Unassembled WGS sequence"/>
</dbReference>
<feature type="domain" description="Calcineurin-like phosphoesterase" evidence="1">
    <location>
        <begin position="3"/>
        <end position="148"/>
    </location>
</feature>
<accession>A0ABN3SXS6</accession>
<comment type="caution">
    <text evidence="2">The sequence shown here is derived from an EMBL/GenBank/DDBJ whole genome shotgun (WGS) entry which is preliminary data.</text>
</comment>
<evidence type="ECO:0000259" key="1">
    <source>
        <dbReference type="Pfam" id="PF00149"/>
    </source>
</evidence>
<name>A0ABN3SXS6_9ACTN</name>
<dbReference type="RefSeq" id="WP_346153420.1">
    <property type="nucleotide sequence ID" value="NZ_BAAATE010000028.1"/>
</dbReference>
<dbReference type="EMBL" id="BAAATE010000028">
    <property type="protein sequence ID" value="GAA2687796.1"/>
    <property type="molecule type" value="Genomic_DNA"/>
</dbReference>
<gene>
    <name evidence="2" type="ORF">GCM10010412_076050</name>
</gene>
<proteinExistence type="predicted"/>
<protein>
    <recommendedName>
        <fullName evidence="1">Calcineurin-like phosphoesterase domain-containing protein</fullName>
    </recommendedName>
</protein>
<reference evidence="2 3" key="1">
    <citation type="journal article" date="2019" name="Int. J. Syst. Evol. Microbiol.">
        <title>The Global Catalogue of Microorganisms (GCM) 10K type strain sequencing project: providing services to taxonomists for standard genome sequencing and annotation.</title>
        <authorList>
            <consortium name="The Broad Institute Genomics Platform"/>
            <consortium name="The Broad Institute Genome Sequencing Center for Infectious Disease"/>
            <person name="Wu L."/>
            <person name="Ma J."/>
        </authorList>
    </citation>
    <scope>NUCLEOTIDE SEQUENCE [LARGE SCALE GENOMIC DNA]</scope>
    <source>
        <strain evidence="2 3">JCM 6835</strain>
    </source>
</reference>
<evidence type="ECO:0000313" key="3">
    <source>
        <dbReference type="Proteomes" id="UP001501666"/>
    </source>
</evidence>
<sequence>MRKVLFYSDVQIPYHNPLQVRALHHFIKEWQPDEIIIIGDFMDYPEPSSWSKGTRLEFQTNVLADSETGKRVLADIRRVHERDISFIEGNHDLRPRAYLSRYAPALSESKAFHVGTLLDFDGFGIVEQPAFYSFAPGWVATHGHLGFTLSDIAGRTAGLAALKTNSNLVMGHTHRLGISGETRGYDGRGTTYTGFEVGHMMDVRPGKTPAYLKNGMANWQSGFGAAYVDGKHVQLIPVPMKNDGSFIFEGSWYTSRKETYV</sequence>